<reference evidence="2 3" key="1">
    <citation type="submission" date="2023-03" db="EMBL/GenBank/DDBJ databases">
        <title>Novel Species.</title>
        <authorList>
            <person name="Ma S."/>
        </authorList>
    </citation>
    <scope>NUCLEOTIDE SEQUENCE [LARGE SCALE GENOMIC DNA]</scope>
    <source>
        <strain evidence="2 3">B11</strain>
    </source>
</reference>
<evidence type="ECO:0000313" key="3">
    <source>
        <dbReference type="Proteomes" id="UP001461341"/>
    </source>
</evidence>
<protein>
    <submittedName>
        <fullName evidence="2">DUF4097 family beta strand repeat-containing protein</fullName>
    </submittedName>
</protein>
<dbReference type="RefSeq" id="WP_369018243.1">
    <property type="nucleotide sequence ID" value="NZ_CP121689.1"/>
</dbReference>
<name>A0ABZ2YB87_9BACT</name>
<gene>
    <name evidence="2" type="ORF">QBE54_11020</name>
</gene>
<dbReference type="Proteomes" id="UP001461341">
    <property type="component" value="Chromosome"/>
</dbReference>
<proteinExistence type="predicted"/>
<keyword evidence="3" id="KW-1185">Reference proteome</keyword>
<sequence length="296" mass="32737">MKLLKALLFFALFLMFLGTSLCFALEERVERTFYLDGPGKLSISTVVGNIEIVTHKENTIQMTATKKLVGLPTDEARKILNAIKIKTEQVGNQIFIKSEYFPMGFAKFWFDLKQLLTSGKTSNLEIKYRLLVPAETEINFSTVSGEVSIQKTRGRCTGKTVSGSVICEEVEKELSISTVSGKMKIAGQGKLFLKSVSGDVWVDVQKSEQAQNLIVSTVSGKVTVVLPENTSVNLSVKTVSGNFDSEFPILLEGDNRVSDKRFQGKIEGSARQIVNCKIETVSGNISLRKKEEVTYL</sequence>
<dbReference type="Pfam" id="PF13349">
    <property type="entry name" value="DUF4097"/>
    <property type="match status" value="1"/>
</dbReference>
<evidence type="ECO:0000259" key="1">
    <source>
        <dbReference type="Pfam" id="PF13349"/>
    </source>
</evidence>
<feature type="domain" description="DUF4097" evidence="1">
    <location>
        <begin position="117"/>
        <end position="287"/>
    </location>
</feature>
<accession>A0ABZ2YB87</accession>
<dbReference type="InterPro" id="IPR025164">
    <property type="entry name" value="Toastrack_DUF4097"/>
</dbReference>
<dbReference type="EMBL" id="CP121689">
    <property type="protein sequence ID" value="WZL76087.1"/>
    <property type="molecule type" value="Genomic_DNA"/>
</dbReference>
<organism evidence="2 3">
    <name type="scientific">Thermatribacter velox</name>
    <dbReference type="NCBI Taxonomy" id="3039681"/>
    <lineage>
        <taxon>Bacteria</taxon>
        <taxon>Pseudomonadati</taxon>
        <taxon>Atribacterota</taxon>
        <taxon>Atribacteria</taxon>
        <taxon>Atribacterales</taxon>
        <taxon>Thermatribacteraceae</taxon>
        <taxon>Thermatribacter</taxon>
    </lineage>
</organism>
<evidence type="ECO:0000313" key="2">
    <source>
        <dbReference type="EMBL" id="WZL76087.1"/>
    </source>
</evidence>